<protein>
    <submittedName>
        <fullName evidence="2">Uncharacterized protein</fullName>
    </submittedName>
</protein>
<dbReference type="AlphaFoldDB" id="A0A1V9G2G0"/>
<feature type="transmembrane region" description="Helical" evidence="1">
    <location>
        <begin position="12"/>
        <end position="32"/>
    </location>
</feature>
<comment type="caution">
    <text evidence="2">The sequence shown here is derived from an EMBL/GenBank/DDBJ whole genome shotgun (WGS) entry which is preliminary data.</text>
</comment>
<gene>
    <name evidence="2" type="ORF">A3860_18470</name>
</gene>
<reference evidence="2 3" key="1">
    <citation type="submission" date="2016-03" db="EMBL/GenBank/DDBJ databases">
        <title>Niastella vici sp. nov., isolated from farmland soil.</title>
        <authorList>
            <person name="Chen L."/>
            <person name="Wang D."/>
            <person name="Yang S."/>
            <person name="Wang G."/>
        </authorList>
    </citation>
    <scope>NUCLEOTIDE SEQUENCE [LARGE SCALE GENOMIC DNA]</scope>
    <source>
        <strain evidence="2 3">DJ57</strain>
    </source>
</reference>
<dbReference type="OrthoDB" id="796582at2"/>
<proteinExistence type="predicted"/>
<dbReference type="RefSeq" id="WP_081146557.1">
    <property type="nucleotide sequence ID" value="NZ_LVYD01000041.1"/>
</dbReference>
<evidence type="ECO:0000313" key="2">
    <source>
        <dbReference type="EMBL" id="OQP64744.1"/>
    </source>
</evidence>
<dbReference type="Proteomes" id="UP000192796">
    <property type="component" value="Unassembled WGS sequence"/>
</dbReference>
<keyword evidence="1" id="KW-0472">Membrane</keyword>
<keyword evidence="3" id="KW-1185">Reference proteome</keyword>
<organism evidence="2 3">
    <name type="scientific">Niastella vici</name>
    <dbReference type="NCBI Taxonomy" id="1703345"/>
    <lineage>
        <taxon>Bacteria</taxon>
        <taxon>Pseudomonadati</taxon>
        <taxon>Bacteroidota</taxon>
        <taxon>Chitinophagia</taxon>
        <taxon>Chitinophagales</taxon>
        <taxon>Chitinophagaceae</taxon>
        <taxon>Niastella</taxon>
    </lineage>
</organism>
<keyword evidence="1" id="KW-0812">Transmembrane</keyword>
<dbReference type="EMBL" id="LVYD01000041">
    <property type="protein sequence ID" value="OQP64744.1"/>
    <property type="molecule type" value="Genomic_DNA"/>
</dbReference>
<keyword evidence="1" id="KW-1133">Transmembrane helix</keyword>
<evidence type="ECO:0000313" key="3">
    <source>
        <dbReference type="Proteomes" id="UP000192796"/>
    </source>
</evidence>
<evidence type="ECO:0000256" key="1">
    <source>
        <dbReference type="SAM" id="Phobius"/>
    </source>
</evidence>
<sequence length="198" mass="22430">MRHIFLINTSFGALWDSLASIAIWVLVFWFIAHIFQKINNEVPEAHSNGCHSFDFSFSSLEFYSILENIIKQREMPSITMSRVTHKEGGIFSSDRIYLRISRGPLIYDVCAAPFGNGFFVSSWQGETLDIFRRIIVALPGIGKRLEKAFYSKTYFQADTDAMFHGGVHSCLKSAIETITAAHGIRPISEVDKRDLVSQ</sequence>
<accession>A0A1V9G2G0</accession>
<dbReference type="STRING" id="1703345.A3860_18470"/>
<name>A0A1V9G2G0_9BACT</name>